<dbReference type="GO" id="GO:0016787">
    <property type="term" value="F:hydrolase activity"/>
    <property type="evidence" value="ECO:0007669"/>
    <property type="project" value="UniProtKB-KW"/>
</dbReference>
<dbReference type="InterPro" id="IPR006345">
    <property type="entry name" value="RecD2"/>
</dbReference>
<feature type="domain" description="AAA+ ATPase" evidence="4">
    <location>
        <begin position="329"/>
        <end position="477"/>
    </location>
</feature>
<dbReference type="Gene3D" id="2.30.30.940">
    <property type="match status" value="1"/>
</dbReference>
<comment type="catalytic activity">
    <reaction evidence="3">
        <text>ATP + H2O = ADP + phosphate + H(+)</text>
        <dbReference type="Rhea" id="RHEA:13065"/>
        <dbReference type="ChEBI" id="CHEBI:15377"/>
        <dbReference type="ChEBI" id="CHEBI:15378"/>
        <dbReference type="ChEBI" id="CHEBI:30616"/>
        <dbReference type="ChEBI" id="CHEBI:43474"/>
        <dbReference type="ChEBI" id="CHEBI:456216"/>
        <dbReference type="EC" id="5.6.2.3"/>
    </reaction>
</comment>
<dbReference type="GO" id="GO:0003677">
    <property type="term" value="F:DNA binding"/>
    <property type="evidence" value="ECO:0007669"/>
    <property type="project" value="UniProtKB-UniRule"/>
</dbReference>
<dbReference type="InterPro" id="IPR041451">
    <property type="entry name" value="RecD2_SH13"/>
</dbReference>
<dbReference type="InterPro" id="IPR055446">
    <property type="entry name" value="RecD2_N_OB"/>
</dbReference>
<organism evidence="5 6">
    <name type="scientific">Guopingia tenuis</name>
    <dbReference type="NCBI Taxonomy" id="2763656"/>
    <lineage>
        <taxon>Bacteria</taxon>
        <taxon>Bacillati</taxon>
        <taxon>Bacillota</taxon>
        <taxon>Clostridia</taxon>
        <taxon>Christensenellales</taxon>
        <taxon>Christensenellaceae</taxon>
        <taxon>Guopingia</taxon>
    </lineage>
</organism>
<evidence type="ECO:0000256" key="1">
    <source>
        <dbReference type="ARBA" id="ARBA00022741"/>
    </source>
</evidence>
<dbReference type="GO" id="GO:0009338">
    <property type="term" value="C:exodeoxyribonuclease V complex"/>
    <property type="evidence" value="ECO:0007669"/>
    <property type="project" value="TreeGrafter"/>
</dbReference>
<dbReference type="InterPro" id="IPR050534">
    <property type="entry name" value="Coronavir_polyprotein_1ab"/>
</dbReference>
<dbReference type="GO" id="GO:0006310">
    <property type="term" value="P:DNA recombination"/>
    <property type="evidence" value="ECO:0007669"/>
    <property type="project" value="InterPro"/>
</dbReference>
<keyword evidence="1 3" id="KW-0547">Nucleotide-binding</keyword>
<dbReference type="EC" id="5.6.2.3" evidence="3"/>
<feature type="binding site" evidence="3">
    <location>
        <begin position="340"/>
        <end position="344"/>
    </location>
    <ligand>
        <name>ATP</name>
        <dbReference type="ChEBI" id="CHEBI:30616"/>
    </ligand>
</feature>
<name>A0A926DIZ5_9FIRM</name>
<dbReference type="InterPro" id="IPR003593">
    <property type="entry name" value="AAA+_ATPase"/>
</dbReference>
<comment type="function">
    <text evidence="3">DNA-dependent ATPase and ATP-dependent 5'-3' DNA helicase. Has no activity on blunt DNA or DNA with 3'-overhangs, requires at least 10 bases of 5'-ssDNA for helicase activity.</text>
</comment>
<keyword evidence="3" id="KW-0238">DNA-binding</keyword>
<dbReference type="CDD" id="cd18809">
    <property type="entry name" value="SF1_C_RecD"/>
    <property type="match status" value="1"/>
</dbReference>
<evidence type="ECO:0000313" key="6">
    <source>
        <dbReference type="Proteomes" id="UP000617951"/>
    </source>
</evidence>
<sequence length="757" mass="84308">MSFVEGTVMEIIYRNDENGYTVLELDCDGSLVVCVGTIPLIQPGEYVRFYGAYTTHKNYGEQFKVASMESKMPEGDESIKLFLSGGLIKGIGEVLAHRIVQEFHKDTFNIIENHPEELAKIKGISRPAAERIQQQFKEVSSIRGVVIELQKLGLTIREAMLAYEAYGQSAPYLIEKNPYRLMDDIRGIGFEKADRIAAGMGMENYGDLRLYNGIRHVLKLKMEGGHTCLPLEMLVKTAASMLQESEERTRAMLTKLIAQGVISENLYNGTQAVATADAYAAESFDAYKLMQLCKATPKNEISLALAEKVLMTDKQLSEEQERAVLMALQNSVAVITGGPGTGKTTILNQIITILEKSGITAVLAAPTGRAAKRMEKATLREAKTIHRLLEYGVTPGEEINEFCRFNRDEENPIEAEAIIIDEMSMVDIFLFRSLLAAVAPGTRLILTGDADQLPSVGPGNVLKDIIASGKVPVAVLTEVFRQQGNIALNASRVNRGEAIDLFPMGDFVFLPASGPEDTLRQTVSVFLERLKDGYSLDDVQIICPVKKGEIGVYNINKTLREVLNPRLVGKEEFTFGDTTYRVGDKVMQTTNNYSKEWYIKGTVKMLSRGTGAYNGDLGRIEAIDTEEKTVDILFDGERMATYEWNEMDQLEHAYAVTVHKSQGSEFNTVILPLYYGGNDFLTRNLLYTAITRAKEKMIVIGSARTVQFMVHNSRISHRFTALKYELKSCGDFMDNVGRGQESLQQEYEKLLGIFDED</sequence>
<dbReference type="Pfam" id="PF14490">
    <property type="entry name" value="HHH_RecD2"/>
    <property type="match status" value="1"/>
</dbReference>
<gene>
    <name evidence="3" type="primary">recD2</name>
    <name evidence="5" type="ORF">H8693_06740</name>
</gene>
<dbReference type="AlphaFoldDB" id="A0A926DIZ5"/>
<dbReference type="SMART" id="SM00382">
    <property type="entry name" value="AAA"/>
    <property type="match status" value="1"/>
</dbReference>
<keyword evidence="2 3" id="KW-0067">ATP-binding</keyword>
<reference evidence="5" key="1">
    <citation type="submission" date="2020-08" db="EMBL/GenBank/DDBJ databases">
        <title>Genome public.</title>
        <authorList>
            <person name="Liu C."/>
            <person name="Sun Q."/>
        </authorList>
    </citation>
    <scope>NUCLEOTIDE SEQUENCE</scope>
    <source>
        <strain evidence="5">NSJ-63</strain>
    </source>
</reference>
<evidence type="ECO:0000313" key="5">
    <source>
        <dbReference type="EMBL" id="MBC8538629.1"/>
    </source>
</evidence>
<dbReference type="Gene3D" id="1.10.10.2220">
    <property type="match status" value="1"/>
</dbReference>
<dbReference type="InterPro" id="IPR029493">
    <property type="entry name" value="RecD2-like_HHH"/>
</dbReference>
<dbReference type="Gene3D" id="3.40.50.300">
    <property type="entry name" value="P-loop containing nucleotide triphosphate hydrolases"/>
    <property type="match status" value="2"/>
</dbReference>
<dbReference type="GO" id="GO:0005524">
    <property type="term" value="F:ATP binding"/>
    <property type="evidence" value="ECO:0007669"/>
    <property type="project" value="UniProtKB-UniRule"/>
</dbReference>
<keyword evidence="3" id="KW-0378">Hydrolase</keyword>
<dbReference type="InterPro" id="IPR027785">
    <property type="entry name" value="UvrD-like_helicase_C"/>
</dbReference>
<dbReference type="CDD" id="cd17933">
    <property type="entry name" value="DEXSc_RecD-like"/>
    <property type="match status" value="1"/>
</dbReference>
<dbReference type="InterPro" id="IPR010994">
    <property type="entry name" value="RuvA_2-like"/>
</dbReference>
<dbReference type="EMBL" id="JACRSS010000003">
    <property type="protein sequence ID" value="MBC8538629.1"/>
    <property type="molecule type" value="Genomic_DNA"/>
</dbReference>
<proteinExistence type="inferred from homology"/>
<keyword evidence="3" id="KW-0413">Isomerase</keyword>
<dbReference type="Pfam" id="PF14520">
    <property type="entry name" value="HHH_5"/>
    <property type="match status" value="1"/>
</dbReference>
<dbReference type="Pfam" id="PF23139">
    <property type="entry name" value="OB_YrrC"/>
    <property type="match status" value="1"/>
</dbReference>
<dbReference type="GO" id="GO:0043139">
    <property type="term" value="F:5'-3' DNA helicase activity"/>
    <property type="evidence" value="ECO:0007669"/>
    <property type="project" value="UniProtKB-UniRule"/>
</dbReference>
<comment type="caution">
    <text evidence="5">The sequence shown here is derived from an EMBL/GenBank/DDBJ whole genome shotgun (WGS) entry which is preliminary data.</text>
</comment>
<dbReference type="HAMAP" id="MF_01488">
    <property type="entry name" value="RecD2"/>
    <property type="match status" value="1"/>
</dbReference>
<evidence type="ECO:0000259" key="4">
    <source>
        <dbReference type="SMART" id="SM00382"/>
    </source>
</evidence>
<dbReference type="InterPro" id="IPR027417">
    <property type="entry name" value="P-loop_NTPase"/>
</dbReference>
<dbReference type="Proteomes" id="UP000617951">
    <property type="component" value="Unassembled WGS sequence"/>
</dbReference>
<dbReference type="PANTHER" id="PTHR43788">
    <property type="entry name" value="DNA2/NAM7 HELICASE FAMILY MEMBER"/>
    <property type="match status" value="1"/>
</dbReference>
<dbReference type="Pfam" id="PF18335">
    <property type="entry name" value="SH3_13"/>
    <property type="match status" value="1"/>
</dbReference>
<evidence type="ECO:0000256" key="3">
    <source>
        <dbReference type="HAMAP-Rule" id="MF_01488"/>
    </source>
</evidence>
<dbReference type="GO" id="GO:0017116">
    <property type="term" value="F:single-stranded DNA helicase activity"/>
    <property type="evidence" value="ECO:0007669"/>
    <property type="project" value="TreeGrafter"/>
</dbReference>
<dbReference type="PANTHER" id="PTHR43788:SF6">
    <property type="entry name" value="DNA HELICASE B"/>
    <property type="match status" value="1"/>
</dbReference>
<evidence type="ECO:0000256" key="2">
    <source>
        <dbReference type="ARBA" id="ARBA00022840"/>
    </source>
</evidence>
<dbReference type="RefSeq" id="WP_249280357.1">
    <property type="nucleotide sequence ID" value="NZ_JACRSS010000003.1"/>
</dbReference>
<dbReference type="Gene3D" id="1.10.150.20">
    <property type="entry name" value="5' to 3' exonuclease, C-terminal subdomain"/>
    <property type="match status" value="1"/>
</dbReference>
<dbReference type="NCBIfam" id="TIGR01448">
    <property type="entry name" value="recD_rel"/>
    <property type="match status" value="1"/>
</dbReference>
<dbReference type="Pfam" id="PF13538">
    <property type="entry name" value="UvrD_C_2"/>
    <property type="match status" value="1"/>
</dbReference>
<dbReference type="SUPFAM" id="SSF52540">
    <property type="entry name" value="P-loop containing nucleoside triphosphate hydrolases"/>
    <property type="match status" value="1"/>
</dbReference>
<dbReference type="Pfam" id="PF13245">
    <property type="entry name" value="AAA_19"/>
    <property type="match status" value="1"/>
</dbReference>
<protein>
    <recommendedName>
        <fullName evidence="3">ATP-dependent RecD2 DNA helicase</fullName>
        <ecNumber evidence="3">5.6.2.3</ecNumber>
    </recommendedName>
    <alternativeName>
        <fullName evidence="3">DNA 5'-3' helicase subunit RecD2</fullName>
    </alternativeName>
</protein>
<keyword evidence="3 5" id="KW-0347">Helicase</keyword>
<accession>A0A926DIZ5</accession>
<dbReference type="SUPFAM" id="SSF47781">
    <property type="entry name" value="RuvA domain 2-like"/>
    <property type="match status" value="1"/>
</dbReference>
<comment type="similarity">
    <text evidence="3">Belongs to the RecD family. RecD2 subfamily.</text>
</comment>
<keyword evidence="6" id="KW-1185">Reference proteome</keyword>